<dbReference type="AlphaFoldDB" id="A0A834XFN6"/>
<accession>A0A834XFN6</accession>
<dbReference type="EMBL" id="JAAIUW010000001">
    <property type="protein sequence ID" value="KAF7844433.1"/>
    <property type="molecule type" value="Genomic_DNA"/>
</dbReference>
<reference evidence="1" key="1">
    <citation type="submission" date="2020-09" db="EMBL/GenBank/DDBJ databases">
        <title>Genome-Enabled Discovery of Anthraquinone Biosynthesis in Senna tora.</title>
        <authorList>
            <person name="Kang S.-H."/>
            <person name="Pandey R.P."/>
            <person name="Lee C.-M."/>
            <person name="Sim J.-S."/>
            <person name="Jeong J.-T."/>
            <person name="Choi B.-S."/>
            <person name="Jung M."/>
            <person name="Ginzburg D."/>
            <person name="Zhao K."/>
            <person name="Won S.Y."/>
            <person name="Oh T.-J."/>
            <person name="Yu Y."/>
            <person name="Kim N.-H."/>
            <person name="Lee O.R."/>
            <person name="Lee T.-H."/>
            <person name="Bashyal P."/>
            <person name="Kim T.-S."/>
            <person name="Lee W.-H."/>
            <person name="Kawkins C."/>
            <person name="Kim C.-K."/>
            <person name="Kim J.S."/>
            <person name="Ahn B.O."/>
            <person name="Rhee S.Y."/>
            <person name="Sohng J.K."/>
        </authorList>
    </citation>
    <scope>NUCLEOTIDE SEQUENCE</scope>
    <source>
        <tissue evidence="1">Leaf</tissue>
    </source>
</reference>
<name>A0A834XFN6_9FABA</name>
<protein>
    <submittedName>
        <fullName evidence="1">Uncharacterized protein</fullName>
    </submittedName>
</protein>
<evidence type="ECO:0000313" key="1">
    <source>
        <dbReference type="EMBL" id="KAF7844433.1"/>
    </source>
</evidence>
<comment type="caution">
    <text evidence="1">The sequence shown here is derived from an EMBL/GenBank/DDBJ whole genome shotgun (WGS) entry which is preliminary data.</text>
</comment>
<sequence>MTDLTCRFLVWGSASVPRTTPPAMTWGLLSPLPSVPIIPPIVLPVFPPVSVIPAPRRLRLLPPGLPSFFSLLHFLKCNVAKRHLHLQSLNLPGRFGEPDEEILEGFLLPLHHILQAVGGPLNRPTGGEVGENQSCASPSRVDGKALHITSSGAPAYSIAALKEFTWATGSEVPSYRRTVRKNLIPPIWILTNSHSTPRASRAACCSFENQICGSPASLSCPLLLPCLPSSYASPGFPPEVTSAAQAGLSSRPLRAVSASSKAVVRSCEGPPAAPPSIL</sequence>
<dbReference type="Proteomes" id="UP000634136">
    <property type="component" value="Unassembled WGS sequence"/>
</dbReference>
<gene>
    <name evidence="1" type="ORF">G2W53_001338</name>
</gene>
<proteinExistence type="predicted"/>
<keyword evidence="2" id="KW-1185">Reference proteome</keyword>
<organism evidence="1 2">
    <name type="scientific">Senna tora</name>
    <dbReference type="NCBI Taxonomy" id="362788"/>
    <lineage>
        <taxon>Eukaryota</taxon>
        <taxon>Viridiplantae</taxon>
        <taxon>Streptophyta</taxon>
        <taxon>Embryophyta</taxon>
        <taxon>Tracheophyta</taxon>
        <taxon>Spermatophyta</taxon>
        <taxon>Magnoliopsida</taxon>
        <taxon>eudicotyledons</taxon>
        <taxon>Gunneridae</taxon>
        <taxon>Pentapetalae</taxon>
        <taxon>rosids</taxon>
        <taxon>fabids</taxon>
        <taxon>Fabales</taxon>
        <taxon>Fabaceae</taxon>
        <taxon>Caesalpinioideae</taxon>
        <taxon>Cassia clade</taxon>
        <taxon>Senna</taxon>
    </lineage>
</organism>
<evidence type="ECO:0000313" key="2">
    <source>
        <dbReference type="Proteomes" id="UP000634136"/>
    </source>
</evidence>